<dbReference type="Proteomes" id="UP000295515">
    <property type="component" value="Unassembled WGS sequence"/>
</dbReference>
<protein>
    <submittedName>
        <fullName evidence="1">Uncharacterized protein</fullName>
    </submittedName>
</protein>
<gene>
    <name evidence="1" type="ORF">EDD60_13319</name>
</gene>
<name>A0A4R3YG87_9FIRM</name>
<dbReference type="GeneID" id="98916738"/>
<accession>A0A4R3YG87</accession>
<comment type="caution">
    <text evidence="1">The sequence shown here is derived from an EMBL/GenBank/DDBJ whole genome shotgun (WGS) entry which is preliminary data.</text>
</comment>
<dbReference type="RefSeq" id="WP_066450519.1">
    <property type="nucleotide sequence ID" value="NZ_JANKBF010000028.1"/>
</dbReference>
<evidence type="ECO:0000313" key="2">
    <source>
        <dbReference type="Proteomes" id="UP000295515"/>
    </source>
</evidence>
<dbReference type="AlphaFoldDB" id="A0A4R3YG87"/>
<sequence>MKIEFIKPHKLGGIQFDTGNQLEINKDVVFEIMNDKYYLLIFNGLRYDILKEDIKVIENDF</sequence>
<dbReference type="EMBL" id="SMCQ01000033">
    <property type="protein sequence ID" value="TCV91237.1"/>
    <property type="molecule type" value="Genomic_DNA"/>
</dbReference>
<proteinExistence type="predicted"/>
<organism evidence="1 2">
    <name type="scientific">Longibaculum muris</name>
    <dbReference type="NCBI Taxonomy" id="1796628"/>
    <lineage>
        <taxon>Bacteria</taxon>
        <taxon>Bacillati</taxon>
        <taxon>Bacillota</taxon>
        <taxon>Erysipelotrichia</taxon>
        <taxon>Erysipelotrichales</taxon>
        <taxon>Coprobacillaceae</taxon>
        <taxon>Longibaculum</taxon>
    </lineage>
</organism>
<keyword evidence="2" id="KW-1185">Reference proteome</keyword>
<evidence type="ECO:0000313" key="1">
    <source>
        <dbReference type="EMBL" id="TCV91237.1"/>
    </source>
</evidence>
<reference evidence="1 2" key="1">
    <citation type="submission" date="2019-03" db="EMBL/GenBank/DDBJ databases">
        <title>Genomic Encyclopedia of Type Strains, Phase IV (KMG-IV): sequencing the most valuable type-strain genomes for metagenomic binning, comparative biology and taxonomic classification.</title>
        <authorList>
            <person name="Goeker M."/>
        </authorList>
    </citation>
    <scope>NUCLEOTIDE SEQUENCE [LARGE SCALE GENOMIC DNA]</scope>
    <source>
        <strain evidence="1 2">DSM 29487</strain>
    </source>
</reference>